<sequence length="70" mass="8159">MKTLELKFTNEDNRVVTISLQDPVESIDPETIRQVMDDMIEANTFFSNGGDLVEKHSARIVERYVEDIEW</sequence>
<dbReference type="EMBL" id="FMYI01000006">
    <property type="protein sequence ID" value="SDC32930.1"/>
    <property type="molecule type" value="Genomic_DNA"/>
</dbReference>
<dbReference type="OrthoDB" id="2454247at2"/>
<organism evidence="1 2">
    <name type="scientific">Pelagirhabdus alkalitolerans</name>
    <dbReference type="NCBI Taxonomy" id="1612202"/>
    <lineage>
        <taxon>Bacteria</taxon>
        <taxon>Bacillati</taxon>
        <taxon>Bacillota</taxon>
        <taxon>Bacilli</taxon>
        <taxon>Bacillales</taxon>
        <taxon>Bacillaceae</taxon>
        <taxon>Pelagirhabdus</taxon>
    </lineage>
</organism>
<proteinExistence type="predicted"/>
<evidence type="ECO:0008006" key="3">
    <source>
        <dbReference type="Google" id="ProtNLM"/>
    </source>
</evidence>
<dbReference type="AlphaFoldDB" id="A0A1G6KPF2"/>
<evidence type="ECO:0000313" key="1">
    <source>
        <dbReference type="EMBL" id="SDC32930.1"/>
    </source>
</evidence>
<dbReference type="Pfam" id="PF11148">
    <property type="entry name" value="DUF2922"/>
    <property type="match status" value="1"/>
</dbReference>
<accession>A0A1G6KPF2</accession>
<evidence type="ECO:0000313" key="2">
    <source>
        <dbReference type="Proteomes" id="UP000242949"/>
    </source>
</evidence>
<reference evidence="2" key="1">
    <citation type="submission" date="2016-09" db="EMBL/GenBank/DDBJ databases">
        <authorList>
            <person name="Varghese N."/>
            <person name="Submissions S."/>
        </authorList>
    </citation>
    <scope>NUCLEOTIDE SEQUENCE [LARGE SCALE GENOMIC DNA]</scope>
    <source>
        <strain evidence="2">S5</strain>
    </source>
</reference>
<gene>
    <name evidence="1" type="ORF">SAMN05421734_106162</name>
</gene>
<dbReference type="RefSeq" id="WP_090796074.1">
    <property type="nucleotide sequence ID" value="NZ_FMYI01000006.1"/>
</dbReference>
<name>A0A1G6KPF2_9BACI</name>
<dbReference type="InterPro" id="IPR021321">
    <property type="entry name" value="DUF2922"/>
</dbReference>
<keyword evidence="2" id="KW-1185">Reference proteome</keyword>
<dbReference type="Proteomes" id="UP000242949">
    <property type="component" value="Unassembled WGS sequence"/>
</dbReference>
<protein>
    <recommendedName>
        <fullName evidence="3">DUF2922 domain-containing protein</fullName>
    </recommendedName>
</protein>
<dbReference type="STRING" id="1612202.SAMN05421734_106162"/>